<name>A0A662D5N8_UNCAE</name>
<dbReference type="EMBL" id="QMPY01000049">
    <property type="protein sequence ID" value="RLE08047.1"/>
    <property type="molecule type" value="Genomic_DNA"/>
</dbReference>
<sequence length="360" mass="41310">MAKRKRKKSHKLVYILIVAVLLAGGAGLFFQLESIYYRERFSELDLKIDKSLQTMDLPILSKKIGKAGFFPRYPQAEEIIEIPFDYPLDELPSRIKRMFSSKSLEVQRIKEQNLKDTYQILVTVGFGKKITHILRFFLRKIKIALLIDDFGYSQGTAVDIFLKELNVPLTVSIIPGTSYAKSIAKIAHSNGKEVTLHLPMEPKGKFNNEYKWIILSGMHREEIENTTRQAIRDVPYCVGLNNHMGSLVTSKERIMQPLLEVVKKERLYFVDSRTTPDSIAFTLAKKMGVKSAYREIFLDNEKENGYIKRQFQKLILIAKKEGRALGIAHSNPVTAQALKEVISRLENRKIELVYVSEIVN</sequence>
<dbReference type="SUPFAM" id="SSF88713">
    <property type="entry name" value="Glycoside hydrolase/deacetylase"/>
    <property type="match status" value="1"/>
</dbReference>
<dbReference type="Gene3D" id="3.20.20.370">
    <property type="entry name" value="Glycoside hydrolase/deacetylase"/>
    <property type="match status" value="1"/>
</dbReference>
<dbReference type="AlphaFoldDB" id="A0A662D5N8"/>
<proteinExistence type="predicted"/>
<dbReference type="InterPro" id="IPR011330">
    <property type="entry name" value="Glyco_hydro/deAcase_b/a-brl"/>
</dbReference>
<keyword evidence="1" id="KW-1133">Transmembrane helix</keyword>
<comment type="caution">
    <text evidence="2">The sequence shown here is derived from an EMBL/GenBank/DDBJ whole genome shotgun (WGS) entry which is preliminary data.</text>
</comment>
<protein>
    <recommendedName>
        <fullName evidence="4">Divergent polysaccharide deacetylase family protein</fullName>
    </recommendedName>
</protein>
<dbReference type="InterPro" id="IPR006837">
    <property type="entry name" value="Divergent_DAC"/>
</dbReference>
<dbReference type="GO" id="GO:0005975">
    <property type="term" value="P:carbohydrate metabolic process"/>
    <property type="evidence" value="ECO:0007669"/>
    <property type="project" value="InterPro"/>
</dbReference>
<feature type="transmembrane region" description="Helical" evidence="1">
    <location>
        <begin position="12"/>
        <end position="32"/>
    </location>
</feature>
<dbReference type="PANTHER" id="PTHR30105:SF2">
    <property type="entry name" value="DIVERGENT POLYSACCHARIDE DEACETYLASE SUPERFAMILY"/>
    <property type="match status" value="1"/>
</dbReference>
<dbReference type="Proteomes" id="UP000277457">
    <property type="component" value="Unassembled WGS sequence"/>
</dbReference>
<keyword evidence="1" id="KW-0812">Transmembrane</keyword>
<reference evidence="2 3" key="1">
    <citation type="submission" date="2018-06" db="EMBL/GenBank/DDBJ databases">
        <title>Extensive metabolic versatility and redundancy in microbially diverse, dynamic hydrothermal sediments.</title>
        <authorList>
            <person name="Dombrowski N."/>
            <person name="Teske A."/>
            <person name="Baker B.J."/>
        </authorList>
    </citation>
    <scope>NUCLEOTIDE SEQUENCE [LARGE SCALE GENOMIC DNA]</scope>
    <source>
        <strain evidence="2">B7_G13</strain>
    </source>
</reference>
<evidence type="ECO:0000256" key="1">
    <source>
        <dbReference type="SAM" id="Phobius"/>
    </source>
</evidence>
<dbReference type="Pfam" id="PF04748">
    <property type="entry name" value="Polysacc_deac_2"/>
    <property type="match status" value="1"/>
</dbReference>
<evidence type="ECO:0000313" key="3">
    <source>
        <dbReference type="Proteomes" id="UP000277457"/>
    </source>
</evidence>
<organism evidence="2 3">
    <name type="scientific">Aerophobetes bacterium</name>
    <dbReference type="NCBI Taxonomy" id="2030807"/>
    <lineage>
        <taxon>Bacteria</taxon>
        <taxon>Candidatus Aerophobota</taxon>
    </lineage>
</organism>
<keyword evidence="1" id="KW-0472">Membrane</keyword>
<evidence type="ECO:0008006" key="4">
    <source>
        <dbReference type="Google" id="ProtNLM"/>
    </source>
</evidence>
<dbReference type="CDD" id="cd10936">
    <property type="entry name" value="CE4_DAC2"/>
    <property type="match status" value="1"/>
</dbReference>
<evidence type="ECO:0000313" key="2">
    <source>
        <dbReference type="EMBL" id="RLE08047.1"/>
    </source>
</evidence>
<gene>
    <name evidence="2" type="ORF">DRZ78_01875</name>
</gene>
<accession>A0A662D5N8</accession>
<dbReference type="PANTHER" id="PTHR30105">
    <property type="entry name" value="UNCHARACTERIZED YIBQ-RELATED"/>
    <property type="match status" value="1"/>
</dbReference>